<dbReference type="EMBL" id="BATA01000023">
    <property type="protein sequence ID" value="GAD52457.1"/>
    <property type="molecule type" value="Genomic_DNA"/>
</dbReference>
<proteinExistence type="predicted"/>
<evidence type="ECO:0000313" key="1">
    <source>
        <dbReference type="EMBL" id="GAD52457.1"/>
    </source>
</evidence>
<comment type="caution">
    <text evidence="1">The sequence shown here is derived from an EMBL/GenBank/DDBJ whole genome shotgun (WGS) entry which is preliminary data.</text>
</comment>
<evidence type="ECO:0000313" key="2">
    <source>
        <dbReference type="Proteomes" id="UP000016986"/>
    </source>
</evidence>
<reference evidence="1 2" key="1">
    <citation type="submission" date="2013-09" db="EMBL/GenBank/DDBJ databases">
        <title>Whole genome sequencing of Halarchaeum acidiphilum strain MH1-52-1.</title>
        <authorList>
            <person name="Shimane Y."/>
            <person name="Minegishi H."/>
            <person name="Nishi S."/>
            <person name="Echigo A."/>
            <person name="Shuto A."/>
            <person name="Konishi M."/>
            <person name="Ito T."/>
            <person name="Ohkuma M."/>
            <person name="Ohta Y."/>
            <person name="Nagano Y."/>
            <person name="Tsubouchi T."/>
            <person name="Mori K."/>
            <person name="Usui K."/>
            <person name="Kamekura M."/>
            <person name="Usami R."/>
            <person name="Takaki Y."/>
            <person name="Hatada Y."/>
        </authorList>
    </citation>
    <scope>NUCLEOTIDE SEQUENCE [LARGE SCALE GENOMIC DNA]</scope>
    <source>
        <strain evidence="1 2">JCM 16109</strain>
    </source>
</reference>
<gene>
    <name evidence="1" type="ORF">MBEHAL_1217</name>
</gene>
<sequence>MAVPSDFHDVPDYSRMTDKAVGRVDPAASLPRPRRRSESAVAFLDEAYVKEYGHHRW</sequence>
<protein>
    <submittedName>
        <fullName evidence="1">Uncharacterized protein</fullName>
    </submittedName>
</protein>
<name>U2YUM3_9EURY</name>
<organism evidence="1 2">
    <name type="scientific">Halarchaeum acidiphilum MH1-52-1</name>
    <dbReference type="NCBI Taxonomy" id="1261545"/>
    <lineage>
        <taxon>Archaea</taxon>
        <taxon>Methanobacteriati</taxon>
        <taxon>Methanobacteriota</taxon>
        <taxon>Stenosarchaea group</taxon>
        <taxon>Halobacteria</taxon>
        <taxon>Halobacteriales</taxon>
        <taxon>Halobacteriaceae</taxon>
    </lineage>
</organism>
<accession>U2YUM3</accession>
<keyword evidence="2" id="KW-1185">Reference proteome</keyword>
<dbReference type="AlphaFoldDB" id="U2YUM3"/>
<dbReference type="Proteomes" id="UP000016986">
    <property type="component" value="Unassembled WGS sequence"/>
</dbReference>